<dbReference type="GO" id="GO:0003950">
    <property type="term" value="F:NAD+ poly-ADP-ribosyltransferase activity"/>
    <property type="evidence" value="ECO:0007669"/>
    <property type="project" value="InterPro"/>
</dbReference>
<dbReference type="EMBL" id="VXKB01000001">
    <property type="protein sequence ID" value="KAA8716609.1"/>
    <property type="molecule type" value="Genomic_DNA"/>
</dbReference>
<organism evidence="2 3">
    <name type="scientific">Morganella psychrotolerans</name>
    <dbReference type="NCBI Taxonomy" id="368603"/>
    <lineage>
        <taxon>Bacteria</taxon>
        <taxon>Pseudomonadati</taxon>
        <taxon>Pseudomonadota</taxon>
        <taxon>Gammaproteobacteria</taxon>
        <taxon>Enterobacterales</taxon>
        <taxon>Morganellaceae</taxon>
        <taxon>Morganella</taxon>
    </lineage>
</organism>
<accession>A0A5M9R8J3</accession>
<dbReference type="GO" id="GO:0005576">
    <property type="term" value="C:extracellular region"/>
    <property type="evidence" value="ECO:0007669"/>
    <property type="project" value="InterPro"/>
</dbReference>
<feature type="signal peptide" evidence="1">
    <location>
        <begin position="1"/>
        <end position="20"/>
    </location>
</feature>
<evidence type="ECO:0000313" key="3">
    <source>
        <dbReference type="Proteomes" id="UP000322181"/>
    </source>
</evidence>
<gene>
    <name evidence="2" type="ORF">F4V73_01595</name>
</gene>
<evidence type="ECO:0008006" key="4">
    <source>
        <dbReference type="Google" id="ProtNLM"/>
    </source>
</evidence>
<dbReference type="AlphaFoldDB" id="A0A5M9R8J3"/>
<sequence length="243" mass="27532">MIKKILILIGLISVSMSAVAIDKVYRADGRSPDEVFKSGLRSWGNNPNMIDHVSDVTTASGDRTTAFISTSTNINSAERFLDRGIRTSASGRFYIYHIRPSRNFYYISDLINTLYERENLTLTNYYRSLLGGEVEYSALRHIDPTQIYGVTAYHINEQGQRVTEPFRVNPYYTHGNAEVYDSPIVPTEMDLPITNVQVHLTTVGVASDRRVVPTYQLPDQLIDDSRSWTLGCWDGFINFLSSK</sequence>
<dbReference type="SUPFAM" id="SSF56399">
    <property type="entry name" value="ADP-ribosylation"/>
    <property type="match status" value="1"/>
</dbReference>
<dbReference type="InterPro" id="IPR003898">
    <property type="entry name" value="Borpert_toxA"/>
</dbReference>
<keyword evidence="1" id="KW-0732">Signal</keyword>
<dbReference type="Proteomes" id="UP000322181">
    <property type="component" value="Unassembled WGS sequence"/>
</dbReference>
<dbReference type="RefSeq" id="WP_150384580.1">
    <property type="nucleotide sequence ID" value="NZ_BAAAFS010000001.1"/>
</dbReference>
<proteinExistence type="predicted"/>
<comment type="caution">
    <text evidence="2">The sequence shown here is derived from an EMBL/GenBank/DDBJ whole genome shotgun (WGS) entry which is preliminary data.</text>
</comment>
<feature type="chain" id="PRO_5024291532" description="Pertussis toxin subunit 1" evidence="1">
    <location>
        <begin position="21"/>
        <end position="243"/>
    </location>
</feature>
<reference evidence="2 3" key="1">
    <citation type="submission" date="2019-09" db="EMBL/GenBank/DDBJ databases">
        <title>Draft genome sequence of various Type strains from the CCUG.</title>
        <authorList>
            <person name="Pineiro-Iglesias B."/>
            <person name="Tunovic T."/>
            <person name="Unosson C."/>
            <person name="Inganas E."/>
            <person name="Ohlen M."/>
            <person name="Cardew S."/>
            <person name="Jensie-Markopoulos S."/>
            <person name="Salva-Serra F."/>
            <person name="Jaen-Luchoro D."/>
            <person name="Karlsson R."/>
            <person name="Svensson-Stadler L."/>
            <person name="Chun J."/>
            <person name="Moore E."/>
        </authorList>
    </citation>
    <scope>NUCLEOTIDE SEQUENCE [LARGE SCALE GENOMIC DNA]</scope>
    <source>
        <strain evidence="2 3">CCUG 53682T</strain>
    </source>
</reference>
<name>A0A5M9R8J3_9GAMM</name>
<dbReference type="Pfam" id="PF02917">
    <property type="entry name" value="Pertussis_S1"/>
    <property type="match status" value="1"/>
</dbReference>
<dbReference type="Gene3D" id="3.90.210.10">
    <property type="entry name" value="Heat-Labile Enterotoxin, subunit A"/>
    <property type="match status" value="1"/>
</dbReference>
<protein>
    <recommendedName>
        <fullName evidence="4">Pertussis toxin subunit 1</fullName>
    </recommendedName>
</protein>
<evidence type="ECO:0000256" key="1">
    <source>
        <dbReference type="SAM" id="SignalP"/>
    </source>
</evidence>
<evidence type="ECO:0000313" key="2">
    <source>
        <dbReference type="EMBL" id="KAA8716609.1"/>
    </source>
</evidence>